<dbReference type="EMBL" id="JARTFS010000006">
    <property type="protein sequence ID" value="MED4401332.1"/>
    <property type="molecule type" value="Genomic_DNA"/>
</dbReference>
<dbReference type="RefSeq" id="WP_235842994.1">
    <property type="nucleotide sequence ID" value="NZ_JARTFQ010000005.1"/>
</dbReference>
<dbReference type="Proteomes" id="UP001342826">
    <property type="component" value="Unassembled WGS sequence"/>
</dbReference>
<dbReference type="Gene3D" id="3.30.1330.70">
    <property type="entry name" value="Holliday junction resolvase RusA"/>
    <property type="match status" value="1"/>
</dbReference>
<proteinExistence type="predicted"/>
<evidence type="ECO:0000313" key="1">
    <source>
        <dbReference type="EMBL" id="MED4401332.1"/>
    </source>
</evidence>
<evidence type="ECO:0000313" key="2">
    <source>
        <dbReference type="Proteomes" id="UP001342826"/>
    </source>
</evidence>
<protein>
    <submittedName>
        <fullName evidence="1">RusA family crossover junction endodeoxyribonuclease</fullName>
    </submittedName>
</protein>
<sequence>MIGEYHTKKPDTDNLVKGVFDALNKLVWQDDNQVAKVTAVKSYGEVPGMEIVINELK</sequence>
<dbReference type="InterPro" id="IPR008822">
    <property type="entry name" value="Endonuclease_RusA-like"/>
</dbReference>
<accession>A0ABU6NW32</accession>
<name>A0ABU6NW32_9BACI</name>
<dbReference type="GeneID" id="301143598"/>
<reference evidence="1 2" key="1">
    <citation type="submission" date="2023-03" db="EMBL/GenBank/DDBJ databases">
        <title>Bacillus Genome Sequencing.</title>
        <authorList>
            <person name="Dunlap C."/>
        </authorList>
    </citation>
    <scope>NUCLEOTIDE SEQUENCE [LARGE SCALE GENOMIC DNA]</scope>
    <source>
        <strain evidence="1 2">NRS-1717</strain>
    </source>
</reference>
<keyword evidence="2" id="KW-1185">Reference proteome</keyword>
<organism evidence="1 2">
    <name type="scientific">Metabacillus fastidiosus</name>
    <dbReference type="NCBI Taxonomy" id="1458"/>
    <lineage>
        <taxon>Bacteria</taxon>
        <taxon>Bacillati</taxon>
        <taxon>Bacillota</taxon>
        <taxon>Bacilli</taxon>
        <taxon>Bacillales</taxon>
        <taxon>Bacillaceae</taxon>
        <taxon>Metabacillus</taxon>
    </lineage>
</organism>
<dbReference type="InterPro" id="IPR036614">
    <property type="entry name" value="RusA-like_sf"/>
</dbReference>
<dbReference type="SUPFAM" id="SSF103084">
    <property type="entry name" value="Holliday junction resolvase RusA"/>
    <property type="match status" value="1"/>
</dbReference>
<dbReference type="Pfam" id="PF05866">
    <property type="entry name" value="RusA"/>
    <property type="match status" value="1"/>
</dbReference>
<gene>
    <name evidence="1" type="ORF">P9271_08385</name>
</gene>
<comment type="caution">
    <text evidence="1">The sequence shown here is derived from an EMBL/GenBank/DDBJ whole genome shotgun (WGS) entry which is preliminary data.</text>
</comment>